<gene>
    <name evidence="3" type="ORF">JW613_27810</name>
</gene>
<protein>
    <recommendedName>
        <fullName evidence="5">Lipoprotein</fullName>
    </recommendedName>
</protein>
<evidence type="ECO:0008006" key="5">
    <source>
        <dbReference type="Google" id="ProtNLM"/>
    </source>
</evidence>
<comment type="caution">
    <text evidence="3">The sequence shown here is derived from an EMBL/GenBank/DDBJ whole genome shotgun (WGS) entry which is preliminary data.</text>
</comment>
<keyword evidence="4" id="KW-1185">Reference proteome</keyword>
<feature type="signal peptide" evidence="2">
    <location>
        <begin position="1"/>
        <end position="17"/>
    </location>
</feature>
<evidence type="ECO:0000256" key="2">
    <source>
        <dbReference type="SAM" id="SignalP"/>
    </source>
</evidence>
<keyword evidence="2" id="KW-0732">Signal</keyword>
<dbReference type="RefSeq" id="WP_209213637.1">
    <property type="nucleotide sequence ID" value="NZ_JAFFZM010000020.1"/>
</dbReference>
<accession>A0ABS3Y4M2</accession>
<evidence type="ECO:0000313" key="4">
    <source>
        <dbReference type="Proteomes" id="UP000721954"/>
    </source>
</evidence>
<reference evidence="3 4" key="1">
    <citation type="submission" date="2021-02" db="EMBL/GenBank/DDBJ databases">
        <title>Streptomyces spirodelae sp. nov., isolated from duckweed.</title>
        <authorList>
            <person name="Saimee Y."/>
            <person name="Duangmal K."/>
        </authorList>
    </citation>
    <scope>NUCLEOTIDE SEQUENCE [LARGE SCALE GENOMIC DNA]</scope>
    <source>
        <strain evidence="3 4">DSM 42105</strain>
    </source>
</reference>
<proteinExistence type="predicted"/>
<organism evidence="3 4">
    <name type="scientific">Streptomyces smyrnaeus</name>
    <dbReference type="NCBI Taxonomy" id="1387713"/>
    <lineage>
        <taxon>Bacteria</taxon>
        <taxon>Bacillati</taxon>
        <taxon>Actinomycetota</taxon>
        <taxon>Actinomycetes</taxon>
        <taxon>Kitasatosporales</taxon>
        <taxon>Streptomycetaceae</taxon>
        <taxon>Streptomyces</taxon>
    </lineage>
</organism>
<name>A0ABS3Y4M2_9ACTN</name>
<evidence type="ECO:0000313" key="3">
    <source>
        <dbReference type="EMBL" id="MBO8202072.1"/>
    </source>
</evidence>
<sequence length="231" mass="25218">MHLTRPAVSLAAATAAAALLLAGCGGGDDGDSKSDKIEGADSSKDKSPSPKKNEGTQEKEPDFRTSDIELPDDVKLVFDWDQPSDPDKAAALDGAADYMRVVRHGMVKDRPKDPLIAAHTVPLQDAQDYATYMMEQHAKKNYTVTGSERFYKEQVGDAVDGKLVEVAFCSDQRKIFSKQIKTGKVIRNTGAPEENFLRFSVVMQKPSEGGAPWKARSVDVTEKAVKQCKEQ</sequence>
<feature type="region of interest" description="Disordered" evidence="1">
    <location>
        <begin position="22"/>
        <end position="68"/>
    </location>
</feature>
<dbReference type="PROSITE" id="PS51257">
    <property type="entry name" value="PROKAR_LIPOPROTEIN"/>
    <property type="match status" value="1"/>
</dbReference>
<dbReference type="Proteomes" id="UP000721954">
    <property type="component" value="Unassembled WGS sequence"/>
</dbReference>
<dbReference type="GeneID" id="96262434"/>
<dbReference type="EMBL" id="JAFFZM010000020">
    <property type="protein sequence ID" value="MBO8202072.1"/>
    <property type="molecule type" value="Genomic_DNA"/>
</dbReference>
<feature type="chain" id="PRO_5045520739" description="Lipoprotein" evidence="2">
    <location>
        <begin position="18"/>
        <end position="231"/>
    </location>
</feature>
<evidence type="ECO:0000256" key="1">
    <source>
        <dbReference type="SAM" id="MobiDB-lite"/>
    </source>
</evidence>
<feature type="compositionally biased region" description="Basic and acidic residues" evidence="1">
    <location>
        <begin position="30"/>
        <end position="68"/>
    </location>
</feature>